<dbReference type="EMBL" id="CP035758">
    <property type="protein sequence ID" value="QBD74903.1"/>
    <property type="molecule type" value="Genomic_DNA"/>
</dbReference>
<dbReference type="KEGG" id="kbs:EPA93_02405"/>
<evidence type="ECO:0000313" key="2">
    <source>
        <dbReference type="EMBL" id="QBD74903.1"/>
    </source>
</evidence>
<keyword evidence="1" id="KW-1133">Transmembrane helix</keyword>
<name>A0A4P6JIS6_KTERU</name>
<accession>A0A4P6JIS6</accession>
<evidence type="ECO:0000313" key="3">
    <source>
        <dbReference type="Proteomes" id="UP000290365"/>
    </source>
</evidence>
<feature type="transmembrane region" description="Helical" evidence="1">
    <location>
        <begin position="107"/>
        <end position="125"/>
    </location>
</feature>
<feature type="transmembrane region" description="Helical" evidence="1">
    <location>
        <begin position="39"/>
        <end position="63"/>
    </location>
</feature>
<evidence type="ECO:0000256" key="1">
    <source>
        <dbReference type="SAM" id="Phobius"/>
    </source>
</evidence>
<keyword evidence="1" id="KW-0472">Membrane</keyword>
<gene>
    <name evidence="2" type="ORF">EPA93_02405</name>
</gene>
<evidence type="ECO:0008006" key="4">
    <source>
        <dbReference type="Google" id="ProtNLM"/>
    </source>
</evidence>
<protein>
    <recommendedName>
        <fullName evidence="4">Transmembrane protein</fullName>
    </recommendedName>
</protein>
<dbReference type="RefSeq" id="WP_129885502.1">
    <property type="nucleotide sequence ID" value="NZ_CP035758.1"/>
</dbReference>
<feature type="transmembrane region" description="Helical" evidence="1">
    <location>
        <begin position="12"/>
        <end position="33"/>
    </location>
</feature>
<dbReference type="Proteomes" id="UP000290365">
    <property type="component" value="Chromosome"/>
</dbReference>
<keyword evidence="3" id="KW-1185">Reference proteome</keyword>
<feature type="transmembrane region" description="Helical" evidence="1">
    <location>
        <begin position="75"/>
        <end position="95"/>
    </location>
</feature>
<dbReference type="AlphaFoldDB" id="A0A4P6JIS6"/>
<organism evidence="2 3">
    <name type="scientific">Ktedonosporobacter rubrisoli</name>
    <dbReference type="NCBI Taxonomy" id="2509675"/>
    <lineage>
        <taxon>Bacteria</taxon>
        <taxon>Bacillati</taxon>
        <taxon>Chloroflexota</taxon>
        <taxon>Ktedonobacteria</taxon>
        <taxon>Ktedonobacterales</taxon>
        <taxon>Ktedonosporobacteraceae</taxon>
        <taxon>Ktedonosporobacter</taxon>
    </lineage>
</organism>
<sequence>MNKSARNPHLKAFWIAAIVYVIVMFISAIVVNISPSSAWWRIPLALTPIVPAIFAMFTFIRFIGHMDEMQRHIQLEGLAFAFASTGLLTFSYGFLENIGFPHLGWLYVFPLMMVLWSIGTDLASWRYR</sequence>
<reference evidence="2 3" key="1">
    <citation type="submission" date="2019-01" db="EMBL/GenBank/DDBJ databases">
        <title>Ktedonosporobacter rubrisoli SCAWS-G2.</title>
        <authorList>
            <person name="Huang Y."/>
            <person name="Yan B."/>
        </authorList>
    </citation>
    <scope>NUCLEOTIDE SEQUENCE [LARGE SCALE GENOMIC DNA]</scope>
    <source>
        <strain evidence="2 3">SCAWS-G2</strain>
    </source>
</reference>
<dbReference type="OrthoDB" id="161915at2"/>
<keyword evidence="1" id="KW-0812">Transmembrane</keyword>
<proteinExistence type="predicted"/>